<feature type="transmembrane region" description="Helical" evidence="1">
    <location>
        <begin position="155"/>
        <end position="180"/>
    </location>
</feature>
<sequence length="382" mass="40093">MITDGFHYLGVLLALSGGIVYVTQRRDYRVFKYVPGFVLLYFGAAALNTVGVFGDSKSIDSAGTAVKDALLPPMIFLLLFKCDLRKIVKLGPKLLLTFFVTALSIVLGFVVAYVALKSALHPEAGKALGALAASWTGGSANMVAVQGIVHSPENIFGYVLIVDTVLYSLWLLLMFGSAGFSERFNRWTRAETTHLDAQATAEQEQRPIDLASIMTLIGFSLALSAAAGWAGSVLPELGEVVNATTWAILIVSVLGLVVASTPLGRTAGSSEIATVMLYVVIGIIASGSDFSSLTEAPLYLLAGVVVLLVHLVVMVVYAKLARAELFSLAVASTANIGGVASAPVVASAFDRQLVPVGVLFALLGAFMGTFVGLTTVELLSAL</sequence>
<evidence type="ECO:0000313" key="3">
    <source>
        <dbReference type="Proteomes" id="UP000631535"/>
    </source>
</evidence>
<dbReference type="PANTHER" id="PTHR34289">
    <property type="entry name" value="PROTEIN, PUTATIVE (DUF819)-RELATED"/>
    <property type="match status" value="1"/>
</dbReference>
<feature type="transmembrane region" description="Helical" evidence="1">
    <location>
        <begin position="128"/>
        <end position="149"/>
    </location>
</feature>
<keyword evidence="3" id="KW-1185">Reference proteome</keyword>
<keyword evidence="1" id="KW-1133">Transmembrane helix</keyword>
<keyword evidence="1" id="KW-0472">Membrane</keyword>
<dbReference type="EMBL" id="BMMP01000018">
    <property type="protein sequence ID" value="GGO55976.1"/>
    <property type="molecule type" value="Genomic_DNA"/>
</dbReference>
<evidence type="ECO:0000256" key="1">
    <source>
        <dbReference type="SAM" id="Phobius"/>
    </source>
</evidence>
<name>A0ABQ2MQ27_9ACTN</name>
<accession>A0ABQ2MQ27</accession>
<feature type="transmembrane region" description="Helical" evidence="1">
    <location>
        <begin position="94"/>
        <end position="116"/>
    </location>
</feature>
<reference evidence="3" key="1">
    <citation type="journal article" date="2019" name="Int. J. Syst. Evol. Microbiol.">
        <title>The Global Catalogue of Microorganisms (GCM) 10K type strain sequencing project: providing services to taxonomists for standard genome sequencing and annotation.</title>
        <authorList>
            <consortium name="The Broad Institute Genomics Platform"/>
            <consortium name="The Broad Institute Genome Sequencing Center for Infectious Disease"/>
            <person name="Wu L."/>
            <person name="Ma J."/>
        </authorList>
    </citation>
    <scope>NUCLEOTIDE SEQUENCE [LARGE SCALE GENOMIC DNA]</scope>
    <source>
        <strain evidence="3">CGMCC 4.7178</strain>
    </source>
</reference>
<keyword evidence="1" id="KW-0812">Transmembrane</keyword>
<feature type="transmembrane region" description="Helical" evidence="1">
    <location>
        <begin position="243"/>
        <end position="263"/>
    </location>
</feature>
<feature type="transmembrane region" description="Helical" evidence="1">
    <location>
        <begin position="210"/>
        <end position="231"/>
    </location>
</feature>
<dbReference type="Pfam" id="PF05684">
    <property type="entry name" value="DUF819"/>
    <property type="match status" value="1"/>
</dbReference>
<feature type="transmembrane region" description="Helical" evidence="1">
    <location>
        <begin position="275"/>
        <end position="293"/>
    </location>
</feature>
<dbReference type="Proteomes" id="UP000631535">
    <property type="component" value="Unassembled WGS sequence"/>
</dbReference>
<feature type="transmembrane region" description="Helical" evidence="1">
    <location>
        <begin position="30"/>
        <end position="53"/>
    </location>
</feature>
<feature type="transmembrane region" description="Helical" evidence="1">
    <location>
        <begin position="358"/>
        <end position="379"/>
    </location>
</feature>
<protein>
    <submittedName>
        <fullName evidence="2">Membrane protein</fullName>
    </submittedName>
</protein>
<feature type="transmembrane region" description="Helical" evidence="1">
    <location>
        <begin position="6"/>
        <end position="23"/>
    </location>
</feature>
<feature type="transmembrane region" description="Helical" evidence="1">
    <location>
        <begin position="299"/>
        <end position="318"/>
    </location>
</feature>
<gene>
    <name evidence="2" type="ORF">GCM10012287_48490</name>
</gene>
<evidence type="ECO:0000313" key="2">
    <source>
        <dbReference type="EMBL" id="GGO55976.1"/>
    </source>
</evidence>
<comment type="caution">
    <text evidence="2">The sequence shown here is derived from an EMBL/GenBank/DDBJ whole genome shotgun (WGS) entry which is preliminary data.</text>
</comment>
<dbReference type="PANTHER" id="PTHR34289:SF8">
    <property type="entry name" value="DUF819 DOMAIN-CONTAINING PROTEIN"/>
    <property type="match status" value="1"/>
</dbReference>
<proteinExistence type="predicted"/>
<dbReference type="RefSeq" id="WP_189039318.1">
    <property type="nucleotide sequence ID" value="NZ_BMMP01000018.1"/>
</dbReference>
<organism evidence="2 3">
    <name type="scientific">Streptomyces daqingensis</name>
    <dbReference type="NCBI Taxonomy" id="1472640"/>
    <lineage>
        <taxon>Bacteria</taxon>
        <taxon>Bacillati</taxon>
        <taxon>Actinomycetota</taxon>
        <taxon>Actinomycetes</taxon>
        <taxon>Kitasatosporales</taxon>
        <taxon>Streptomycetaceae</taxon>
        <taxon>Streptomyces</taxon>
    </lineage>
</organism>
<dbReference type="InterPro" id="IPR008537">
    <property type="entry name" value="DUF819"/>
</dbReference>
<feature type="transmembrane region" description="Helical" evidence="1">
    <location>
        <begin position="325"/>
        <end position="346"/>
    </location>
</feature>